<dbReference type="AlphaFoldDB" id="A0A238WUZ1"/>
<keyword evidence="2" id="KW-1185">Reference proteome</keyword>
<dbReference type="RefSeq" id="WP_089336530.1">
    <property type="nucleotide sequence ID" value="NZ_FZNO01000010.1"/>
</dbReference>
<name>A0A238WUZ1_9ACTN</name>
<dbReference type="Proteomes" id="UP000198403">
    <property type="component" value="Unassembled WGS sequence"/>
</dbReference>
<evidence type="ECO:0000313" key="2">
    <source>
        <dbReference type="Proteomes" id="UP000198403"/>
    </source>
</evidence>
<sequence length="130" mass="13327">MYYATPDFISSRTARGWAKAGLTAVTVAASVPDLRAAWATARERQEVDGEALPSKTFSSLPAGSKAVALGSVAAVLACSVGGVLTAERWAFRYGQARAASGKGLPHTGPALLYGALAGGLWLLPTPADTH</sequence>
<reference evidence="1 2" key="1">
    <citation type="submission" date="2017-06" db="EMBL/GenBank/DDBJ databases">
        <authorList>
            <person name="Kim H.J."/>
            <person name="Triplett B.A."/>
        </authorList>
    </citation>
    <scope>NUCLEOTIDE SEQUENCE [LARGE SCALE GENOMIC DNA]</scope>
    <source>
        <strain evidence="1 2">DSM 44272</strain>
    </source>
</reference>
<gene>
    <name evidence="1" type="ORF">SAMN06272737_1101</name>
</gene>
<accession>A0A238WUZ1</accession>
<proteinExistence type="predicted"/>
<dbReference type="EMBL" id="FZNO01000010">
    <property type="protein sequence ID" value="SNR50336.1"/>
    <property type="molecule type" value="Genomic_DNA"/>
</dbReference>
<evidence type="ECO:0000313" key="1">
    <source>
        <dbReference type="EMBL" id="SNR50336.1"/>
    </source>
</evidence>
<protein>
    <recommendedName>
        <fullName evidence="3">Peptidase S9</fullName>
    </recommendedName>
</protein>
<dbReference type="OrthoDB" id="5197139at2"/>
<evidence type="ECO:0008006" key="3">
    <source>
        <dbReference type="Google" id="ProtNLM"/>
    </source>
</evidence>
<organism evidence="1 2">
    <name type="scientific">Blastococcus mobilis</name>
    <dbReference type="NCBI Taxonomy" id="1938746"/>
    <lineage>
        <taxon>Bacteria</taxon>
        <taxon>Bacillati</taxon>
        <taxon>Actinomycetota</taxon>
        <taxon>Actinomycetes</taxon>
        <taxon>Geodermatophilales</taxon>
        <taxon>Geodermatophilaceae</taxon>
        <taxon>Blastococcus</taxon>
    </lineage>
</organism>